<dbReference type="SUPFAM" id="SSF52980">
    <property type="entry name" value="Restriction endonuclease-like"/>
    <property type="match status" value="1"/>
</dbReference>
<name>A0ABP6SWM3_9ACTN</name>
<dbReference type="EMBL" id="BAAAYN010000017">
    <property type="protein sequence ID" value="GAA3386724.1"/>
    <property type="molecule type" value="Genomic_DNA"/>
</dbReference>
<gene>
    <name evidence="1" type="ORF">GCM10020369_26300</name>
</gene>
<dbReference type="Proteomes" id="UP001501676">
    <property type="component" value="Unassembled WGS sequence"/>
</dbReference>
<evidence type="ECO:0000313" key="1">
    <source>
        <dbReference type="EMBL" id="GAA3386724.1"/>
    </source>
</evidence>
<dbReference type="RefSeq" id="WP_345728335.1">
    <property type="nucleotide sequence ID" value="NZ_BAAAYN010000017.1"/>
</dbReference>
<comment type="caution">
    <text evidence="1">The sequence shown here is derived from an EMBL/GenBank/DDBJ whole genome shotgun (WGS) entry which is preliminary data.</text>
</comment>
<keyword evidence="2" id="KW-1185">Reference proteome</keyword>
<dbReference type="Gene3D" id="3.40.960.10">
    <property type="entry name" value="VSR Endonuclease"/>
    <property type="match status" value="1"/>
</dbReference>
<dbReference type="InterPro" id="IPR011335">
    <property type="entry name" value="Restrct_endonuc-II-like"/>
</dbReference>
<accession>A0ABP6SWM3</accession>
<proteinExistence type="predicted"/>
<evidence type="ECO:0000313" key="2">
    <source>
        <dbReference type="Proteomes" id="UP001501676"/>
    </source>
</evidence>
<reference evidence="2" key="1">
    <citation type="journal article" date="2019" name="Int. J. Syst. Evol. Microbiol.">
        <title>The Global Catalogue of Microorganisms (GCM) 10K type strain sequencing project: providing services to taxonomists for standard genome sequencing and annotation.</title>
        <authorList>
            <consortium name="The Broad Institute Genomics Platform"/>
            <consortium name="The Broad Institute Genome Sequencing Center for Infectious Disease"/>
            <person name="Wu L."/>
            <person name="Ma J."/>
        </authorList>
    </citation>
    <scope>NUCLEOTIDE SEQUENCE [LARGE SCALE GENOMIC DNA]</scope>
    <source>
        <strain evidence="2">JCM 9458</strain>
    </source>
</reference>
<sequence>MGKRRPHRPEELLGRPFRGSTAIRRGLITADQLGGRSWRRIHHDVYVDATLPVDHLLRCQAASLILPAGAALSGRSAACVEGLPIADDRAPVSVLVPPGTRFAHQGCATRQVFLPPTHIRPGNPPVRPPVTIPQRTAWEIAREPDLVEAVAAVDYLLHRNYLRTGAMDAWVAAHPRARAATVIALADGRAESLPESRVRIRLKLAGLPEAVPQHEIWSGRTFVARVDLAWPAAKVALEYDGAHHAEYGQFARDRARLNRLVEAGWTVIHMTAADLREPILFGQIVDQLRAALGPRR</sequence>
<organism evidence="1 2">
    <name type="scientific">Cryptosporangium minutisporangium</name>
    <dbReference type="NCBI Taxonomy" id="113569"/>
    <lineage>
        <taxon>Bacteria</taxon>
        <taxon>Bacillati</taxon>
        <taxon>Actinomycetota</taxon>
        <taxon>Actinomycetes</taxon>
        <taxon>Cryptosporangiales</taxon>
        <taxon>Cryptosporangiaceae</taxon>
        <taxon>Cryptosporangium</taxon>
    </lineage>
</organism>
<protein>
    <submittedName>
        <fullName evidence="1">DUF559 domain-containing protein</fullName>
    </submittedName>
</protein>